<dbReference type="OrthoDB" id="288590at2759"/>
<protein>
    <recommendedName>
        <fullName evidence="7">Fe2OG dioxygenase domain-containing protein</fullName>
    </recommendedName>
</protein>
<accession>A0A803PGQ3</accession>
<dbReference type="SUPFAM" id="SSF51197">
    <property type="entry name" value="Clavaminate synthase-like"/>
    <property type="match status" value="1"/>
</dbReference>
<keyword evidence="5 6" id="KW-0408">Iron</keyword>
<evidence type="ECO:0000256" key="2">
    <source>
        <dbReference type="ARBA" id="ARBA00008056"/>
    </source>
</evidence>
<sequence>MLSSNRTCSILDYEERAKEVEEFTKTKLGVKGLVDSGIQKIPKFFIFSQDFLNNSPTKSTVNDFKVPVIDLGAIFGGGGRPRAELVNQIRVAAETWGFFQMVNHGVPKKVMDDLMMSTRKFHEQNKEEKMKWYSQDVSKLIRFYSYGYLHNISAPANWRDSLACNFQDSDLQQQILPQLCRDEIIEYTKCVEELKEKICELLSEALGLRSEYLSEMECMKCRSLFSHYYPICPQPQLTLGTTNHSDPYFLTILLQDNVGGLQFLHNNHWLDVPHLDGALVANIGDLMQIITNGRFKSVEHRVLAAGGGGPENGPRTGPRISAACFFYPSIPNIAKPYGPIKELLSHTNPPLYKEVHFKEYTTLYVSKGLDGTSAIPHFQL</sequence>
<dbReference type="InterPro" id="IPR027443">
    <property type="entry name" value="IPNS-like_sf"/>
</dbReference>
<dbReference type="EnsemblPlants" id="evm.model.04.2432">
    <property type="protein sequence ID" value="cds.evm.model.04.2432"/>
    <property type="gene ID" value="evm.TU.04.2432"/>
</dbReference>
<name>A0A803PGQ3_CANSA</name>
<evidence type="ECO:0000313" key="9">
    <source>
        <dbReference type="Proteomes" id="UP000596661"/>
    </source>
</evidence>
<dbReference type="InterPro" id="IPR005123">
    <property type="entry name" value="Oxoglu/Fe-dep_dioxygenase_dom"/>
</dbReference>
<evidence type="ECO:0000256" key="3">
    <source>
        <dbReference type="ARBA" id="ARBA00022723"/>
    </source>
</evidence>
<dbReference type="FunFam" id="2.60.120.330:FF:000005">
    <property type="entry name" value="1-aminocyclopropane-1-carboxylate oxidase homolog 1"/>
    <property type="match status" value="1"/>
</dbReference>
<keyword evidence="9" id="KW-1185">Reference proteome</keyword>
<dbReference type="Proteomes" id="UP000596661">
    <property type="component" value="Chromosome 4"/>
</dbReference>
<evidence type="ECO:0000259" key="7">
    <source>
        <dbReference type="PROSITE" id="PS51471"/>
    </source>
</evidence>
<comment type="cofactor">
    <cofactor evidence="1">
        <name>Fe cation</name>
        <dbReference type="ChEBI" id="CHEBI:24875"/>
    </cofactor>
</comment>
<dbReference type="Pfam" id="PF03171">
    <property type="entry name" value="2OG-FeII_Oxy"/>
    <property type="match status" value="1"/>
</dbReference>
<dbReference type="AlphaFoldDB" id="A0A803PGQ3"/>
<dbReference type="PROSITE" id="PS51471">
    <property type="entry name" value="FE2OG_OXY"/>
    <property type="match status" value="1"/>
</dbReference>
<dbReference type="Gene3D" id="2.60.120.330">
    <property type="entry name" value="B-lactam Antibiotic, Isopenicillin N Synthase, Chain"/>
    <property type="match status" value="1"/>
</dbReference>
<evidence type="ECO:0000256" key="4">
    <source>
        <dbReference type="ARBA" id="ARBA00023002"/>
    </source>
</evidence>
<comment type="similarity">
    <text evidence="2 6">Belongs to the iron/ascorbate-dependent oxidoreductase family.</text>
</comment>
<dbReference type="OMA" id="HANGMCE"/>
<feature type="domain" description="Fe2OG dioxygenase" evidence="7">
    <location>
        <begin position="217"/>
        <end position="328"/>
    </location>
</feature>
<reference evidence="8" key="2">
    <citation type="submission" date="2021-03" db="UniProtKB">
        <authorList>
            <consortium name="EnsemblPlants"/>
        </authorList>
    </citation>
    <scope>IDENTIFICATION</scope>
</reference>
<dbReference type="PANTHER" id="PTHR10209">
    <property type="entry name" value="OXIDOREDUCTASE, 2OG-FE II OXYGENASE FAMILY PROTEIN"/>
    <property type="match status" value="1"/>
</dbReference>
<keyword evidence="3 6" id="KW-0479">Metal-binding</keyword>
<dbReference type="Gramene" id="evm.model.04.2432">
    <property type="protein sequence ID" value="cds.evm.model.04.2432"/>
    <property type="gene ID" value="evm.TU.04.2432"/>
</dbReference>
<evidence type="ECO:0000256" key="1">
    <source>
        <dbReference type="ARBA" id="ARBA00001962"/>
    </source>
</evidence>
<evidence type="ECO:0000256" key="6">
    <source>
        <dbReference type="RuleBase" id="RU003682"/>
    </source>
</evidence>
<reference evidence="8" key="1">
    <citation type="submission" date="2018-11" db="EMBL/GenBank/DDBJ databases">
        <authorList>
            <person name="Grassa J C."/>
        </authorList>
    </citation>
    <scope>NUCLEOTIDE SEQUENCE [LARGE SCALE GENOMIC DNA]</scope>
</reference>
<dbReference type="GO" id="GO:0051213">
    <property type="term" value="F:dioxygenase activity"/>
    <property type="evidence" value="ECO:0007669"/>
    <property type="project" value="UniProtKB-ARBA"/>
</dbReference>
<dbReference type="InterPro" id="IPR044861">
    <property type="entry name" value="IPNS-like_FE2OG_OXY"/>
</dbReference>
<dbReference type="InterPro" id="IPR026992">
    <property type="entry name" value="DIOX_N"/>
</dbReference>
<evidence type="ECO:0000313" key="8">
    <source>
        <dbReference type="EnsemblPlants" id="cds.evm.model.04.2432"/>
    </source>
</evidence>
<dbReference type="PANTHER" id="PTHR10209:SF714">
    <property type="entry name" value="1-AMINOCYCLOPROPANE-1-CARBOXYLATE OXIDASE HOMOLOG 11-RELATED"/>
    <property type="match status" value="1"/>
</dbReference>
<dbReference type="Pfam" id="PF14226">
    <property type="entry name" value="DIOX_N"/>
    <property type="match status" value="1"/>
</dbReference>
<dbReference type="GO" id="GO:0046872">
    <property type="term" value="F:metal ion binding"/>
    <property type="evidence" value="ECO:0007669"/>
    <property type="project" value="UniProtKB-KW"/>
</dbReference>
<organism evidence="8 9">
    <name type="scientific">Cannabis sativa</name>
    <name type="common">Hemp</name>
    <name type="synonym">Marijuana</name>
    <dbReference type="NCBI Taxonomy" id="3483"/>
    <lineage>
        <taxon>Eukaryota</taxon>
        <taxon>Viridiplantae</taxon>
        <taxon>Streptophyta</taxon>
        <taxon>Embryophyta</taxon>
        <taxon>Tracheophyta</taxon>
        <taxon>Spermatophyta</taxon>
        <taxon>Magnoliopsida</taxon>
        <taxon>eudicotyledons</taxon>
        <taxon>Gunneridae</taxon>
        <taxon>Pentapetalae</taxon>
        <taxon>rosids</taxon>
        <taxon>fabids</taxon>
        <taxon>Rosales</taxon>
        <taxon>Cannabaceae</taxon>
        <taxon>Cannabis</taxon>
    </lineage>
</organism>
<proteinExistence type="inferred from homology"/>
<dbReference type="EMBL" id="UZAU01000407">
    <property type="status" value="NOT_ANNOTATED_CDS"/>
    <property type="molecule type" value="Genomic_DNA"/>
</dbReference>
<evidence type="ECO:0000256" key="5">
    <source>
        <dbReference type="ARBA" id="ARBA00023004"/>
    </source>
</evidence>
<keyword evidence="4 6" id="KW-0560">Oxidoreductase</keyword>